<reference evidence="2" key="1">
    <citation type="submission" date="2015-11" db="EMBL/GenBank/DDBJ databases">
        <title>De novo transcriptome assembly of four potential Pierce s Disease insect vectors from Arizona vineyards.</title>
        <authorList>
            <person name="Tassone E.E."/>
        </authorList>
    </citation>
    <scope>NUCLEOTIDE SEQUENCE</scope>
</reference>
<feature type="non-terminal residue" evidence="2">
    <location>
        <position position="1"/>
    </location>
</feature>
<dbReference type="EMBL" id="GECU01014240">
    <property type="protein sequence ID" value="JAS93466.1"/>
    <property type="molecule type" value="Transcribed_RNA"/>
</dbReference>
<feature type="compositionally biased region" description="Basic and acidic residues" evidence="1">
    <location>
        <begin position="366"/>
        <end position="385"/>
    </location>
</feature>
<feature type="compositionally biased region" description="Basic and acidic residues" evidence="1">
    <location>
        <begin position="453"/>
        <end position="462"/>
    </location>
</feature>
<evidence type="ECO:0000256" key="1">
    <source>
        <dbReference type="SAM" id="MobiDB-lite"/>
    </source>
</evidence>
<feature type="compositionally biased region" description="Polar residues" evidence="1">
    <location>
        <begin position="390"/>
        <end position="399"/>
    </location>
</feature>
<evidence type="ECO:0000313" key="2">
    <source>
        <dbReference type="EMBL" id="JAS93466.1"/>
    </source>
</evidence>
<feature type="compositionally biased region" description="Basic residues" evidence="1">
    <location>
        <begin position="463"/>
        <end position="473"/>
    </location>
</feature>
<organism evidence="2">
    <name type="scientific">Homalodisca liturata</name>
    <dbReference type="NCBI Taxonomy" id="320908"/>
    <lineage>
        <taxon>Eukaryota</taxon>
        <taxon>Metazoa</taxon>
        <taxon>Ecdysozoa</taxon>
        <taxon>Arthropoda</taxon>
        <taxon>Hexapoda</taxon>
        <taxon>Insecta</taxon>
        <taxon>Pterygota</taxon>
        <taxon>Neoptera</taxon>
        <taxon>Paraneoptera</taxon>
        <taxon>Hemiptera</taxon>
        <taxon>Auchenorrhyncha</taxon>
        <taxon>Membracoidea</taxon>
        <taxon>Cicadellidae</taxon>
        <taxon>Cicadellinae</taxon>
        <taxon>Proconiini</taxon>
        <taxon>Homalodisca</taxon>
    </lineage>
</organism>
<gene>
    <name evidence="2" type="ORF">g.17698</name>
</gene>
<accession>A0A1B6J2R5</accession>
<sequence length="588" mass="65352">PARRLEDEGFESDDDAISQTSSDSISSSCCLVEDHALKSSAVATDSANSSGASDNDDADNSLTVTQQHLQVPVLAQPQKKKPSVDECLSKEFYAFNEVAFCHSDPGFPKVMVLVIKKKAKTKKDEIDSSPGLEAMVFQCKSVENLREVFESYKEFSRRLKMDLQFRYPHRRKESTVDPPSNTIYKNVYCEKPVSNSSNTSSSFFKSWIPRKTSKSQPIGKEMDFQAAESNKYNLVQRTDDDGVTHIEVSKAIDRDFANSLTADEYSGSSSIISISTPDVGNLFVSSAVVQAQNPYPSINENFSESSEIDGVICADIDSSPLGDSKMYNINGGFVSSDNEVKHAESADSPPQRPQRGKYLKKNVAKKDTQEFHVKSKPVVGKERPVPKTSVPDSTKQPVTQERVVRGQFIRVNVEPAPPSARPGPRLFSGESKPPGQMLSYPVWNLPTQRPRRSREDETEYRSRRGKSYQRRSRSSGSGRRSASPQPAACAYRYIEPPQPKPLSNRFFGKLKEIASINNAYVGSLSRRRNSSADLSTAQFYQYLEPALKTSMSKSTTNLKSVIKKKSLNENIEPKKVTFSAYATVQVVD</sequence>
<feature type="region of interest" description="Disordered" evidence="1">
    <location>
        <begin position="42"/>
        <end position="65"/>
    </location>
</feature>
<feature type="region of interest" description="Disordered" evidence="1">
    <location>
        <begin position="1"/>
        <end position="22"/>
    </location>
</feature>
<feature type="compositionally biased region" description="Low complexity" evidence="1">
    <location>
        <begin position="474"/>
        <end position="483"/>
    </location>
</feature>
<feature type="region of interest" description="Disordered" evidence="1">
    <location>
        <begin position="366"/>
        <end position="486"/>
    </location>
</feature>
<proteinExistence type="predicted"/>
<dbReference type="AlphaFoldDB" id="A0A1B6J2R5"/>
<name>A0A1B6J2R5_9HEMI</name>
<protein>
    <submittedName>
        <fullName evidence="2">Uncharacterized protein</fullName>
    </submittedName>
</protein>